<dbReference type="GO" id="GO:0003700">
    <property type="term" value="F:DNA-binding transcription factor activity"/>
    <property type="evidence" value="ECO:0007669"/>
    <property type="project" value="InterPro"/>
</dbReference>
<evidence type="ECO:0000313" key="6">
    <source>
        <dbReference type="Proteomes" id="UP000595897"/>
    </source>
</evidence>
<dbReference type="PROSITE" id="PS01124">
    <property type="entry name" value="HTH_ARAC_FAMILY_2"/>
    <property type="match status" value="1"/>
</dbReference>
<dbReference type="Pfam" id="PF02311">
    <property type="entry name" value="AraC_binding"/>
    <property type="match status" value="1"/>
</dbReference>
<feature type="domain" description="HTH araC/xylS-type" evidence="4">
    <location>
        <begin position="170"/>
        <end position="269"/>
    </location>
</feature>
<keyword evidence="3" id="KW-0804">Transcription</keyword>
<dbReference type="SUPFAM" id="SSF46689">
    <property type="entry name" value="Homeodomain-like"/>
    <property type="match status" value="2"/>
</dbReference>
<dbReference type="InterPro" id="IPR003313">
    <property type="entry name" value="AraC-bd"/>
</dbReference>
<protein>
    <submittedName>
        <fullName evidence="5">AraC family transcriptional regulator</fullName>
    </submittedName>
</protein>
<dbReference type="PANTHER" id="PTHR43280">
    <property type="entry name" value="ARAC-FAMILY TRANSCRIPTIONAL REGULATOR"/>
    <property type="match status" value="1"/>
</dbReference>
<keyword evidence="2" id="KW-0238">DNA-binding</keyword>
<dbReference type="Proteomes" id="UP000595897">
    <property type="component" value="Chromosome"/>
</dbReference>
<organism evidence="5 6">
    <name type="scientific">Anaeromicropila herbilytica</name>
    <dbReference type="NCBI Taxonomy" id="2785025"/>
    <lineage>
        <taxon>Bacteria</taxon>
        <taxon>Bacillati</taxon>
        <taxon>Bacillota</taxon>
        <taxon>Clostridia</taxon>
        <taxon>Lachnospirales</taxon>
        <taxon>Lachnospiraceae</taxon>
        <taxon>Anaeromicropila</taxon>
    </lineage>
</organism>
<evidence type="ECO:0000313" key="5">
    <source>
        <dbReference type="EMBL" id="BCN30072.1"/>
    </source>
</evidence>
<evidence type="ECO:0000259" key="4">
    <source>
        <dbReference type="PROSITE" id="PS01124"/>
    </source>
</evidence>
<accession>A0A7R7EJS2</accession>
<dbReference type="RefSeq" id="WP_271715320.1">
    <property type="nucleotide sequence ID" value="NZ_AP024169.1"/>
</dbReference>
<sequence length="273" mass="32051">MDSTVFPAITEYDCKLPYYITGIGSGCMKVPYKKEGFPLFQWIQARSGEGIVHVDGKDFKMTENTGILIFPNESYELQINSNFWCIDWIVFGGYGVEEFFQRLDITETAVYKLVNYNTLYYKFERLLKMSKQMHPYKRLDISCSVYDFITSIVKNCTANNMNIKSSPKVEKVYEYIEEHYNDIIMLEDLSDIIGTSPQYFCKLFKEVTGYRVVEYINCLRIRKSKELMFHYNDMKITDIAASCGFEDSSYFCSVFRKLEGITPGEFRKKYFDK</sequence>
<dbReference type="InterPro" id="IPR020449">
    <property type="entry name" value="Tscrpt_reg_AraC-type_HTH"/>
</dbReference>
<dbReference type="PRINTS" id="PR00032">
    <property type="entry name" value="HTHARAC"/>
</dbReference>
<name>A0A7R7EJS2_9FIRM</name>
<dbReference type="PANTHER" id="PTHR43280:SF28">
    <property type="entry name" value="HTH-TYPE TRANSCRIPTIONAL ACTIVATOR RHAS"/>
    <property type="match status" value="1"/>
</dbReference>
<dbReference type="GO" id="GO:0043565">
    <property type="term" value="F:sequence-specific DNA binding"/>
    <property type="evidence" value="ECO:0007669"/>
    <property type="project" value="InterPro"/>
</dbReference>
<dbReference type="EMBL" id="AP024169">
    <property type="protein sequence ID" value="BCN30072.1"/>
    <property type="molecule type" value="Genomic_DNA"/>
</dbReference>
<dbReference type="KEGG" id="ahb:bsdtb5_13670"/>
<evidence type="ECO:0000256" key="1">
    <source>
        <dbReference type="ARBA" id="ARBA00023015"/>
    </source>
</evidence>
<dbReference type="SUPFAM" id="SSF51215">
    <property type="entry name" value="Regulatory protein AraC"/>
    <property type="match status" value="1"/>
</dbReference>
<dbReference type="Gene3D" id="1.10.10.60">
    <property type="entry name" value="Homeodomain-like"/>
    <property type="match status" value="2"/>
</dbReference>
<evidence type="ECO:0000256" key="2">
    <source>
        <dbReference type="ARBA" id="ARBA00023125"/>
    </source>
</evidence>
<dbReference type="InterPro" id="IPR018062">
    <property type="entry name" value="HTH_AraC-typ_CS"/>
</dbReference>
<proteinExistence type="predicted"/>
<gene>
    <name evidence="5" type="ORF">bsdtb5_13670</name>
</gene>
<dbReference type="Pfam" id="PF12833">
    <property type="entry name" value="HTH_18"/>
    <property type="match status" value="1"/>
</dbReference>
<dbReference type="InterPro" id="IPR009057">
    <property type="entry name" value="Homeodomain-like_sf"/>
</dbReference>
<dbReference type="InterPro" id="IPR037923">
    <property type="entry name" value="HTH-like"/>
</dbReference>
<keyword evidence="6" id="KW-1185">Reference proteome</keyword>
<dbReference type="InterPro" id="IPR018060">
    <property type="entry name" value="HTH_AraC"/>
</dbReference>
<dbReference type="PROSITE" id="PS00041">
    <property type="entry name" value="HTH_ARAC_FAMILY_1"/>
    <property type="match status" value="1"/>
</dbReference>
<reference evidence="5 6" key="1">
    <citation type="submission" date="2020-11" db="EMBL/GenBank/DDBJ databases">
        <title>Draft genome sequencing of a Lachnospiraceae strain isolated from anoxic soil subjected to BSD treatment.</title>
        <authorList>
            <person name="Uek A."/>
            <person name="Tonouchi A."/>
        </authorList>
    </citation>
    <scope>NUCLEOTIDE SEQUENCE [LARGE SCALE GENOMIC DNA]</scope>
    <source>
        <strain evidence="5 6">TB5</strain>
    </source>
</reference>
<keyword evidence="1" id="KW-0805">Transcription regulation</keyword>
<dbReference type="AlphaFoldDB" id="A0A7R7EJS2"/>
<evidence type="ECO:0000256" key="3">
    <source>
        <dbReference type="ARBA" id="ARBA00023163"/>
    </source>
</evidence>
<dbReference type="SMART" id="SM00342">
    <property type="entry name" value="HTH_ARAC"/>
    <property type="match status" value="1"/>
</dbReference>